<feature type="compositionally biased region" description="Basic and acidic residues" evidence="1">
    <location>
        <begin position="62"/>
        <end position="75"/>
    </location>
</feature>
<reference evidence="2" key="1">
    <citation type="submission" date="2021-02" db="EMBL/GenBank/DDBJ databases">
        <authorList>
            <person name="Dougan E. K."/>
            <person name="Rhodes N."/>
            <person name="Thang M."/>
            <person name="Chan C."/>
        </authorList>
    </citation>
    <scope>NUCLEOTIDE SEQUENCE</scope>
</reference>
<protein>
    <submittedName>
        <fullName evidence="2">Uncharacterized protein</fullName>
    </submittedName>
</protein>
<feature type="region of interest" description="Disordered" evidence="1">
    <location>
        <begin position="1"/>
        <end position="152"/>
    </location>
</feature>
<evidence type="ECO:0000313" key="3">
    <source>
        <dbReference type="Proteomes" id="UP000654075"/>
    </source>
</evidence>
<keyword evidence="3" id="KW-1185">Reference proteome</keyword>
<gene>
    <name evidence="2" type="ORF">PGLA1383_LOCUS28602</name>
</gene>
<sequence length="273" mass="30556">MGCSSSIEVKADRSTTMFSQEAPLDIQEPPRPKKANRTSAWQRSKIFPTCQEVAASPGQKAAWDDHDQNKENAHEEVDEEREGIEAVFSLRIVSKARTNREGSELGSEPSRSSACSAPTPPPSCGEKSAPPQEPDAKTSQLTKSEVPCEGEELSLEERNMFRDMTIIPEPPGLLRFDSFKFNATRADVKSGHPLPPGAPAHKKYVKYLTKSLQAFQHCPDYFQDLALCRRAKFDKKMRQHANVEHMREEARQEILATEATKRRWSLNGSSSSK</sequence>
<name>A0A813FJQ5_POLGL</name>
<dbReference type="EMBL" id="CAJNNV010024836">
    <property type="protein sequence ID" value="CAE8610787.1"/>
    <property type="molecule type" value="Genomic_DNA"/>
</dbReference>
<proteinExistence type="predicted"/>
<evidence type="ECO:0000313" key="2">
    <source>
        <dbReference type="EMBL" id="CAE8610787.1"/>
    </source>
</evidence>
<evidence type="ECO:0000256" key="1">
    <source>
        <dbReference type="SAM" id="MobiDB-lite"/>
    </source>
</evidence>
<accession>A0A813FJQ5</accession>
<dbReference type="Proteomes" id="UP000654075">
    <property type="component" value="Unassembled WGS sequence"/>
</dbReference>
<dbReference type="AlphaFoldDB" id="A0A813FJQ5"/>
<comment type="caution">
    <text evidence="2">The sequence shown here is derived from an EMBL/GenBank/DDBJ whole genome shotgun (WGS) entry which is preliminary data.</text>
</comment>
<organism evidence="2 3">
    <name type="scientific">Polarella glacialis</name>
    <name type="common">Dinoflagellate</name>
    <dbReference type="NCBI Taxonomy" id="89957"/>
    <lineage>
        <taxon>Eukaryota</taxon>
        <taxon>Sar</taxon>
        <taxon>Alveolata</taxon>
        <taxon>Dinophyceae</taxon>
        <taxon>Suessiales</taxon>
        <taxon>Suessiaceae</taxon>
        <taxon>Polarella</taxon>
    </lineage>
</organism>